<sequence length="224" mass="23865">MSIDFVGGQGDVSFDATSTLHSGLEYYLCVDSPASGIRGSPRLTSSRAPHHFACGPNAVCADELLVHSYGIALSDAMPDSDARFELSIGNEMLSWLGTACHDKVWGTAYISTETLQSLLLGTREAGISIQNGDFWGASCECEAVRVKAWAEEGSGSPSPPVPDTPMPERIAMTFDLREENGKLLVNITTRALILEQPAVHFGTGKLKGSLPINDGVETLEGHVV</sequence>
<feature type="domain" description="AsqO/PenF-like C-terminal" evidence="1">
    <location>
        <begin position="130"/>
        <end position="221"/>
    </location>
</feature>
<keyword evidence="3" id="KW-1185">Reference proteome</keyword>
<dbReference type="AlphaFoldDB" id="A0A139IW44"/>
<protein>
    <recommendedName>
        <fullName evidence="1">AsqO/PenF-like C-terminal domain-containing protein</fullName>
    </recommendedName>
</protein>
<dbReference type="OrthoDB" id="5344254at2759"/>
<evidence type="ECO:0000313" key="2">
    <source>
        <dbReference type="EMBL" id="KXT18969.1"/>
    </source>
</evidence>
<dbReference type="Pfam" id="PF25581">
    <property type="entry name" value="AsqO_C"/>
    <property type="match status" value="1"/>
</dbReference>
<evidence type="ECO:0000259" key="1">
    <source>
        <dbReference type="Pfam" id="PF25581"/>
    </source>
</evidence>
<name>A0A139IW44_9PEZI</name>
<reference evidence="2 3" key="1">
    <citation type="submission" date="2015-07" db="EMBL/GenBank/DDBJ databases">
        <title>Comparative genomics of the Sigatoka disease complex on banana suggests a link between parallel evolutionary changes in Pseudocercospora fijiensis and Pseudocercospora eumusae and increased virulence on the banana host.</title>
        <authorList>
            <person name="Chang T.-C."/>
            <person name="Salvucci A."/>
            <person name="Crous P.W."/>
            <person name="Stergiopoulos I."/>
        </authorList>
    </citation>
    <scope>NUCLEOTIDE SEQUENCE [LARGE SCALE GENOMIC DNA]</scope>
    <source>
        <strain evidence="2 3">CBS 116634</strain>
    </source>
</reference>
<gene>
    <name evidence="2" type="ORF">AC579_8783</name>
</gene>
<dbReference type="STRING" id="113226.A0A139IW44"/>
<organism evidence="2 3">
    <name type="scientific">Pseudocercospora musae</name>
    <dbReference type="NCBI Taxonomy" id="113226"/>
    <lineage>
        <taxon>Eukaryota</taxon>
        <taxon>Fungi</taxon>
        <taxon>Dikarya</taxon>
        <taxon>Ascomycota</taxon>
        <taxon>Pezizomycotina</taxon>
        <taxon>Dothideomycetes</taxon>
        <taxon>Dothideomycetidae</taxon>
        <taxon>Mycosphaerellales</taxon>
        <taxon>Mycosphaerellaceae</taxon>
        <taxon>Pseudocercospora</taxon>
    </lineage>
</organism>
<dbReference type="InterPro" id="IPR057722">
    <property type="entry name" value="AsqO/PenF-like_C"/>
</dbReference>
<dbReference type="EMBL" id="LFZO01000001">
    <property type="protein sequence ID" value="KXT18969.1"/>
    <property type="molecule type" value="Genomic_DNA"/>
</dbReference>
<dbReference type="Proteomes" id="UP000073492">
    <property type="component" value="Unassembled WGS sequence"/>
</dbReference>
<accession>A0A139IW44</accession>
<comment type="caution">
    <text evidence="2">The sequence shown here is derived from an EMBL/GenBank/DDBJ whole genome shotgun (WGS) entry which is preliminary data.</text>
</comment>
<evidence type="ECO:0000313" key="3">
    <source>
        <dbReference type="Proteomes" id="UP000073492"/>
    </source>
</evidence>
<proteinExistence type="predicted"/>